<evidence type="ECO:0000313" key="3">
    <source>
        <dbReference type="Proteomes" id="UP000275078"/>
    </source>
</evidence>
<evidence type="ECO:0000313" key="2">
    <source>
        <dbReference type="EMBL" id="RPA71493.1"/>
    </source>
</evidence>
<dbReference type="EMBL" id="ML119924">
    <property type="protein sequence ID" value="RPA71493.1"/>
    <property type="molecule type" value="Genomic_DNA"/>
</dbReference>
<proteinExistence type="predicted"/>
<feature type="region of interest" description="Disordered" evidence="1">
    <location>
        <begin position="517"/>
        <end position="560"/>
    </location>
</feature>
<sequence>MPTFATLPLEIHLIIGSYFWDDQPEAQLENDELLLESYIYPEPAPSPFHSLAGTSHHIRKLYNPLTHGKSYFRDYLASNLALGVTYWSEDAGWEPSSTILNPMGLINAGVRRIILGGPIYIKQFLRVWESLYTTAIRVSKDSWGFRPLHYFKISAQIVAALIWAVCDMFCWLQEMGGFINEADARASLEYLLSSEDEVIKAILAGCYRLMISKDYGPKNCLMPLWLRGKELKDLNMMVILHGCLTPYSRPNLLSSLHVGCARMLVAAGLEEKFELWKDALKSAVRGMHAEFVTYALGQILFNQPISRSNPLYYDIKELLAPERLCTFPRRGIYPFITADEWDMAVEHDDYSLLARRQLEMLQVHWSIFGNDKANKRMAFIRHHVAYAIEDTSFPYHFDQLMAARNDPERRKPWEIARFGEFKAVSIWKYIITLLEAAFQPKTLALRIKDFTFKDTLLRDAGSYISRAENHEDAKQLALQIVDLLKGWDFVKISEALKTSNSTLEEDAVHDLGLAKKLQKKDGSRKDPQKAVRGFAEGGNRSPIRRKAKQRRKKRKGKKST</sequence>
<keyword evidence="3" id="KW-1185">Reference proteome</keyword>
<feature type="compositionally biased region" description="Basic and acidic residues" evidence="1">
    <location>
        <begin position="517"/>
        <end position="529"/>
    </location>
</feature>
<feature type="compositionally biased region" description="Basic residues" evidence="1">
    <location>
        <begin position="542"/>
        <end position="560"/>
    </location>
</feature>
<organism evidence="2 3">
    <name type="scientific">Ascobolus immersus RN42</name>
    <dbReference type="NCBI Taxonomy" id="1160509"/>
    <lineage>
        <taxon>Eukaryota</taxon>
        <taxon>Fungi</taxon>
        <taxon>Dikarya</taxon>
        <taxon>Ascomycota</taxon>
        <taxon>Pezizomycotina</taxon>
        <taxon>Pezizomycetes</taxon>
        <taxon>Pezizales</taxon>
        <taxon>Ascobolaceae</taxon>
        <taxon>Ascobolus</taxon>
    </lineage>
</organism>
<evidence type="ECO:0000256" key="1">
    <source>
        <dbReference type="SAM" id="MobiDB-lite"/>
    </source>
</evidence>
<protein>
    <submittedName>
        <fullName evidence="2">Uncharacterized protein</fullName>
    </submittedName>
</protein>
<accession>A0A3N4HAC7</accession>
<dbReference type="AlphaFoldDB" id="A0A3N4HAC7"/>
<reference evidence="2 3" key="1">
    <citation type="journal article" date="2018" name="Nat. Ecol. Evol.">
        <title>Pezizomycetes genomes reveal the molecular basis of ectomycorrhizal truffle lifestyle.</title>
        <authorList>
            <person name="Murat C."/>
            <person name="Payen T."/>
            <person name="Noel B."/>
            <person name="Kuo A."/>
            <person name="Morin E."/>
            <person name="Chen J."/>
            <person name="Kohler A."/>
            <person name="Krizsan K."/>
            <person name="Balestrini R."/>
            <person name="Da Silva C."/>
            <person name="Montanini B."/>
            <person name="Hainaut M."/>
            <person name="Levati E."/>
            <person name="Barry K.W."/>
            <person name="Belfiori B."/>
            <person name="Cichocki N."/>
            <person name="Clum A."/>
            <person name="Dockter R.B."/>
            <person name="Fauchery L."/>
            <person name="Guy J."/>
            <person name="Iotti M."/>
            <person name="Le Tacon F."/>
            <person name="Lindquist E.A."/>
            <person name="Lipzen A."/>
            <person name="Malagnac F."/>
            <person name="Mello A."/>
            <person name="Molinier V."/>
            <person name="Miyauchi S."/>
            <person name="Poulain J."/>
            <person name="Riccioni C."/>
            <person name="Rubini A."/>
            <person name="Sitrit Y."/>
            <person name="Splivallo R."/>
            <person name="Traeger S."/>
            <person name="Wang M."/>
            <person name="Zifcakova L."/>
            <person name="Wipf D."/>
            <person name="Zambonelli A."/>
            <person name="Paolocci F."/>
            <person name="Nowrousian M."/>
            <person name="Ottonello S."/>
            <person name="Baldrian P."/>
            <person name="Spatafora J.W."/>
            <person name="Henrissat B."/>
            <person name="Nagy L.G."/>
            <person name="Aury J.M."/>
            <person name="Wincker P."/>
            <person name="Grigoriev I.V."/>
            <person name="Bonfante P."/>
            <person name="Martin F.M."/>
        </authorList>
    </citation>
    <scope>NUCLEOTIDE SEQUENCE [LARGE SCALE GENOMIC DNA]</scope>
    <source>
        <strain evidence="2 3">RN42</strain>
    </source>
</reference>
<gene>
    <name evidence="2" type="ORF">BJ508DRAFT_335984</name>
</gene>
<name>A0A3N4HAC7_ASCIM</name>
<dbReference type="Proteomes" id="UP000275078">
    <property type="component" value="Unassembled WGS sequence"/>
</dbReference>